<comment type="caution">
    <text evidence="1">The sequence shown here is derived from an EMBL/GenBank/DDBJ whole genome shotgun (WGS) entry which is preliminary data.</text>
</comment>
<protein>
    <submittedName>
        <fullName evidence="1">Chaperone-modulator protein CbpM</fullName>
    </submittedName>
</protein>
<dbReference type="Pfam" id="PF13591">
    <property type="entry name" value="MerR_2"/>
    <property type="match status" value="1"/>
</dbReference>
<name>A0ABS0AHT0_9GAMM</name>
<gene>
    <name evidence="1" type="ORF">ISO4_02261</name>
</gene>
<dbReference type="Proteomes" id="UP000644441">
    <property type="component" value="Unassembled WGS sequence"/>
</dbReference>
<dbReference type="Gene3D" id="1.10.1660.10">
    <property type="match status" value="1"/>
</dbReference>
<reference evidence="1 2" key="1">
    <citation type="submission" date="2012-09" db="EMBL/GenBank/DDBJ databases">
        <title>Genome Sequence of alkane-degrading Bacterium Alcanivorax venustensis ISO4.</title>
        <authorList>
            <person name="Lai Q."/>
            <person name="Shao Z."/>
        </authorList>
    </citation>
    <scope>NUCLEOTIDE SEQUENCE [LARGE SCALE GENOMIC DNA]</scope>
    <source>
        <strain evidence="1 2">ISO4</strain>
    </source>
</reference>
<sequence length="95" mass="10899">MNTLTLTEVCRRVSLPEHAVIEIVEVGIVTPVAGSARAWRFDDQTLIVLSRAARLHEDLALDWHGVALALELLEEIDTLRRENEQLRQRLNRFLD</sequence>
<keyword evidence="2" id="KW-1185">Reference proteome</keyword>
<organism evidence="1 2">
    <name type="scientific">Alloalcanivorax venustensis ISO4</name>
    <dbReference type="NCBI Taxonomy" id="1177184"/>
    <lineage>
        <taxon>Bacteria</taxon>
        <taxon>Pseudomonadati</taxon>
        <taxon>Pseudomonadota</taxon>
        <taxon>Gammaproteobacteria</taxon>
        <taxon>Oceanospirillales</taxon>
        <taxon>Alcanivoracaceae</taxon>
        <taxon>Alloalcanivorax</taxon>
    </lineage>
</organism>
<dbReference type="RefSeq" id="WP_194856307.1">
    <property type="nucleotide sequence ID" value="NZ_ARXR01000019.1"/>
</dbReference>
<evidence type="ECO:0000313" key="2">
    <source>
        <dbReference type="Proteomes" id="UP000644441"/>
    </source>
</evidence>
<accession>A0ABS0AHT0</accession>
<dbReference type="EMBL" id="ARXR01000019">
    <property type="protein sequence ID" value="MBF5053659.1"/>
    <property type="molecule type" value="Genomic_DNA"/>
</dbReference>
<evidence type="ECO:0000313" key="1">
    <source>
        <dbReference type="EMBL" id="MBF5053659.1"/>
    </source>
</evidence>
<proteinExistence type="predicted"/>